<feature type="transmembrane region" description="Helical" evidence="7">
    <location>
        <begin position="77"/>
        <end position="98"/>
    </location>
</feature>
<dbReference type="PANTHER" id="PTHR43744:SF9">
    <property type="entry name" value="POLYGALACTURONAN_RHAMNOGALACTURONAN TRANSPORT SYSTEM PERMEASE PROTEIN YTCP"/>
    <property type="match status" value="1"/>
</dbReference>
<dbReference type="Gene3D" id="1.10.3720.10">
    <property type="entry name" value="MetI-like"/>
    <property type="match status" value="1"/>
</dbReference>
<feature type="transmembrane region" description="Helical" evidence="7">
    <location>
        <begin position="261"/>
        <end position="280"/>
    </location>
</feature>
<organism evidence="9 10">
    <name type="scientific">Paenibacillus plantarum</name>
    <dbReference type="NCBI Taxonomy" id="2654975"/>
    <lineage>
        <taxon>Bacteria</taxon>
        <taxon>Bacillati</taxon>
        <taxon>Bacillota</taxon>
        <taxon>Bacilli</taxon>
        <taxon>Bacillales</taxon>
        <taxon>Paenibacillaceae</taxon>
        <taxon>Paenibacillus</taxon>
    </lineage>
</organism>
<dbReference type="Pfam" id="PF00528">
    <property type="entry name" value="BPD_transp_1"/>
    <property type="match status" value="1"/>
</dbReference>
<keyword evidence="6 7" id="KW-0472">Membrane</keyword>
<feature type="domain" description="ABC transmembrane type-1" evidence="8">
    <location>
        <begin position="75"/>
        <end position="280"/>
    </location>
</feature>
<feature type="transmembrane region" description="Helical" evidence="7">
    <location>
        <begin position="110"/>
        <end position="131"/>
    </location>
</feature>
<feature type="transmembrane region" description="Helical" evidence="7">
    <location>
        <begin position="12"/>
        <end position="35"/>
    </location>
</feature>
<comment type="similarity">
    <text evidence="7">Belongs to the binding-protein-dependent transport system permease family.</text>
</comment>
<keyword evidence="10" id="KW-1185">Reference proteome</keyword>
<keyword evidence="5 7" id="KW-1133">Transmembrane helix</keyword>
<dbReference type="Proteomes" id="UP000653578">
    <property type="component" value="Unassembled WGS sequence"/>
</dbReference>
<proteinExistence type="inferred from homology"/>
<protein>
    <submittedName>
        <fullName evidence="9">ABC transporter permease subunit</fullName>
    </submittedName>
</protein>
<feature type="transmembrane region" description="Helical" evidence="7">
    <location>
        <begin position="195"/>
        <end position="217"/>
    </location>
</feature>
<evidence type="ECO:0000313" key="10">
    <source>
        <dbReference type="Proteomes" id="UP000653578"/>
    </source>
</evidence>
<dbReference type="PROSITE" id="PS50928">
    <property type="entry name" value="ABC_TM1"/>
    <property type="match status" value="1"/>
</dbReference>
<evidence type="ECO:0000313" key="9">
    <source>
        <dbReference type="EMBL" id="NOU66617.1"/>
    </source>
</evidence>
<evidence type="ECO:0000256" key="7">
    <source>
        <dbReference type="RuleBase" id="RU363032"/>
    </source>
</evidence>
<dbReference type="SUPFAM" id="SSF161098">
    <property type="entry name" value="MetI-like"/>
    <property type="match status" value="1"/>
</dbReference>
<comment type="caution">
    <text evidence="9">The sequence shown here is derived from an EMBL/GenBank/DDBJ whole genome shotgun (WGS) entry which is preliminary data.</text>
</comment>
<accession>A0ABX1XE04</accession>
<evidence type="ECO:0000256" key="4">
    <source>
        <dbReference type="ARBA" id="ARBA00022692"/>
    </source>
</evidence>
<evidence type="ECO:0000256" key="5">
    <source>
        <dbReference type="ARBA" id="ARBA00022989"/>
    </source>
</evidence>
<sequence>MYNQKSMSGRVADILIIAGLSLLAILMLFPFYYIFVISFTSYQEYAVSELILWPERWVTDAYDYILKSHEFIRSIGVSVYVTVLGSLVNLILTATMAYAITRNIWGEKVYLFLVLFTFIFNAGMIPTYLMVQATSLINSYWALIIPGAINSFNLIVMRQFFLSIPNELNESALIDGANDIQIFTKIVIPLSKPAFATFGLFYAVAHWNTYFTAILYLNDPAKWTIQVILRQIVVLNDPTNSLASAARDAAKSGFLPPAETIGMAAILLATLPILIVYPFLQKHFAKGVMLGSVKG</sequence>
<dbReference type="InterPro" id="IPR000515">
    <property type="entry name" value="MetI-like"/>
</dbReference>
<keyword evidence="2 7" id="KW-0813">Transport</keyword>
<name>A0ABX1XE04_9BACL</name>
<evidence type="ECO:0000256" key="3">
    <source>
        <dbReference type="ARBA" id="ARBA00022475"/>
    </source>
</evidence>
<gene>
    <name evidence="9" type="ORF">GC096_21470</name>
</gene>
<dbReference type="InterPro" id="IPR035906">
    <property type="entry name" value="MetI-like_sf"/>
</dbReference>
<reference evidence="9 10" key="1">
    <citation type="submission" date="2019-10" db="EMBL/GenBank/DDBJ databases">
        <title>Description of Paenibacillus humi sp. nov.</title>
        <authorList>
            <person name="Carlier A."/>
            <person name="Qi S."/>
        </authorList>
    </citation>
    <scope>NUCLEOTIDE SEQUENCE [LARGE SCALE GENOMIC DNA]</scope>
    <source>
        <strain evidence="9 10">LMG 31461</strain>
    </source>
</reference>
<comment type="subcellular location">
    <subcellularLocation>
        <location evidence="1 7">Cell membrane</location>
        <topology evidence="1 7">Multi-pass membrane protein</topology>
    </subcellularLocation>
</comment>
<dbReference type="RefSeq" id="WP_171633092.1">
    <property type="nucleotide sequence ID" value="NZ_WHNY01000064.1"/>
</dbReference>
<keyword evidence="4 7" id="KW-0812">Transmembrane</keyword>
<dbReference type="EMBL" id="WHNY01000064">
    <property type="protein sequence ID" value="NOU66617.1"/>
    <property type="molecule type" value="Genomic_DNA"/>
</dbReference>
<evidence type="ECO:0000256" key="2">
    <source>
        <dbReference type="ARBA" id="ARBA00022448"/>
    </source>
</evidence>
<dbReference type="CDD" id="cd06261">
    <property type="entry name" value="TM_PBP2"/>
    <property type="match status" value="1"/>
</dbReference>
<evidence type="ECO:0000256" key="1">
    <source>
        <dbReference type="ARBA" id="ARBA00004651"/>
    </source>
</evidence>
<keyword evidence="3" id="KW-1003">Cell membrane</keyword>
<evidence type="ECO:0000256" key="6">
    <source>
        <dbReference type="ARBA" id="ARBA00023136"/>
    </source>
</evidence>
<dbReference type="PANTHER" id="PTHR43744">
    <property type="entry name" value="ABC TRANSPORTER PERMEASE PROTEIN MG189-RELATED-RELATED"/>
    <property type="match status" value="1"/>
</dbReference>
<evidence type="ECO:0000259" key="8">
    <source>
        <dbReference type="PROSITE" id="PS50928"/>
    </source>
</evidence>